<dbReference type="PANTHER" id="PTHR47094:SF17">
    <property type="entry name" value="E3 UBIQUITIN-PROTEIN LIGASE COMPLEX SLX8-RFP SUBUNIT SLX8-LIKE ISOFORM X1"/>
    <property type="match status" value="1"/>
</dbReference>
<dbReference type="GO" id="GO:0061630">
    <property type="term" value="F:ubiquitin protein ligase activity"/>
    <property type="evidence" value="ECO:0007669"/>
    <property type="project" value="InterPro"/>
</dbReference>
<dbReference type="GO" id="GO:0033768">
    <property type="term" value="C:SUMO-targeted ubiquitin ligase complex"/>
    <property type="evidence" value="ECO:0007669"/>
    <property type="project" value="TreeGrafter"/>
</dbReference>
<dbReference type="InterPro" id="IPR013083">
    <property type="entry name" value="Znf_RING/FYVE/PHD"/>
</dbReference>
<name>A0A8J5LF99_ZINOF</name>
<dbReference type="Proteomes" id="UP000734854">
    <property type="component" value="Unassembled WGS sequence"/>
</dbReference>
<dbReference type="AlphaFoldDB" id="A0A8J5LF99"/>
<protein>
    <recommendedName>
        <fullName evidence="6">RING-type domain-containing protein</fullName>
    </recommendedName>
</protein>
<evidence type="ECO:0000259" key="6">
    <source>
        <dbReference type="PROSITE" id="PS50089"/>
    </source>
</evidence>
<evidence type="ECO:0000256" key="3">
    <source>
        <dbReference type="ARBA" id="ARBA00022833"/>
    </source>
</evidence>
<keyword evidence="2 4" id="KW-0863">Zinc-finger</keyword>
<evidence type="ECO:0000256" key="1">
    <source>
        <dbReference type="ARBA" id="ARBA00022723"/>
    </source>
</evidence>
<proteinExistence type="predicted"/>
<feature type="domain" description="RING-type" evidence="6">
    <location>
        <begin position="130"/>
        <end position="175"/>
    </location>
</feature>
<dbReference type="InterPro" id="IPR017907">
    <property type="entry name" value="Znf_RING_CS"/>
</dbReference>
<dbReference type="InterPro" id="IPR001841">
    <property type="entry name" value="Znf_RING"/>
</dbReference>
<keyword evidence="1" id="KW-0479">Metal-binding</keyword>
<feature type="region of interest" description="Disordered" evidence="5">
    <location>
        <begin position="95"/>
        <end position="120"/>
    </location>
</feature>
<dbReference type="SUPFAM" id="SSF57850">
    <property type="entry name" value="RING/U-box"/>
    <property type="match status" value="1"/>
</dbReference>
<dbReference type="EMBL" id="JACMSC010000008">
    <property type="protein sequence ID" value="KAG6512427.1"/>
    <property type="molecule type" value="Genomic_DNA"/>
</dbReference>
<organism evidence="7 8">
    <name type="scientific">Zingiber officinale</name>
    <name type="common">Ginger</name>
    <name type="synonym">Amomum zingiber</name>
    <dbReference type="NCBI Taxonomy" id="94328"/>
    <lineage>
        <taxon>Eukaryota</taxon>
        <taxon>Viridiplantae</taxon>
        <taxon>Streptophyta</taxon>
        <taxon>Embryophyta</taxon>
        <taxon>Tracheophyta</taxon>
        <taxon>Spermatophyta</taxon>
        <taxon>Magnoliopsida</taxon>
        <taxon>Liliopsida</taxon>
        <taxon>Zingiberales</taxon>
        <taxon>Zingiberaceae</taxon>
        <taxon>Zingiber</taxon>
    </lineage>
</organism>
<reference evidence="7 8" key="1">
    <citation type="submission" date="2020-08" db="EMBL/GenBank/DDBJ databases">
        <title>Plant Genome Project.</title>
        <authorList>
            <person name="Zhang R.-G."/>
        </authorList>
    </citation>
    <scope>NUCLEOTIDE SEQUENCE [LARGE SCALE GENOMIC DNA]</scope>
    <source>
        <tissue evidence="7">Rhizome</tissue>
    </source>
</reference>
<dbReference type="Gene3D" id="3.30.40.10">
    <property type="entry name" value="Zinc/RING finger domain, C3HC4 (zinc finger)"/>
    <property type="match status" value="1"/>
</dbReference>
<dbReference type="PANTHER" id="PTHR47094">
    <property type="entry name" value="ELFLESS, ISOFORM B"/>
    <property type="match status" value="1"/>
</dbReference>
<keyword evidence="3" id="KW-0862">Zinc</keyword>
<dbReference type="GO" id="GO:0032183">
    <property type="term" value="F:SUMO binding"/>
    <property type="evidence" value="ECO:0007669"/>
    <property type="project" value="TreeGrafter"/>
</dbReference>
<dbReference type="InterPro" id="IPR049627">
    <property type="entry name" value="SLX8"/>
</dbReference>
<evidence type="ECO:0000256" key="2">
    <source>
        <dbReference type="ARBA" id="ARBA00022771"/>
    </source>
</evidence>
<dbReference type="GO" id="GO:0008270">
    <property type="term" value="F:zinc ion binding"/>
    <property type="evidence" value="ECO:0007669"/>
    <property type="project" value="UniProtKB-KW"/>
</dbReference>
<evidence type="ECO:0000313" key="8">
    <source>
        <dbReference type="Proteomes" id="UP000734854"/>
    </source>
</evidence>
<dbReference type="InterPro" id="IPR018957">
    <property type="entry name" value="Znf_C3HC4_RING-type"/>
</dbReference>
<evidence type="ECO:0000256" key="4">
    <source>
        <dbReference type="PROSITE-ProRule" id="PRU00175"/>
    </source>
</evidence>
<dbReference type="PROSITE" id="PS50089">
    <property type="entry name" value="ZF_RING_2"/>
    <property type="match status" value="1"/>
</dbReference>
<dbReference type="Pfam" id="PF00097">
    <property type="entry name" value="zf-C3HC4"/>
    <property type="match status" value="1"/>
</dbReference>
<evidence type="ECO:0000256" key="5">
    <source>
        <dbReference type="SAM" id="MobiDB-lite"/>
    </source>
</evidence>
<gene>
    <name evidence="7" type="ORF">ZIOFF_030538</name>
</gene>
<sequence>MNRSRPSSVTLQDLELRLGSSVFKGGMLASNFNRGCPEIILIEDDDNDDDDMQIYTSGPPDQSFRASQYSSHWESVIDEEDLELHLGIRTSRNLNSNRQDAKIQDPNAQKSRKASSSHHPYGYDEVKLRCSICMDTMKEETSTTCGHIFCNSCITNAIQEGFVHHGLEAVIKGSCVRYVYVNEKAIWLGCGLMNYYSGRHCTAIWCLVLCDVCLMEIVVDDQFKWISYTVLITEEIESGDGAACSDSDTMRLVEAVGRPRPWVSRWLPLEVVVTAGTGQSRCKSYGTGGYRR</sequence>
<keyword evidence="8" id="KW-1185">Reference proteome</keyword>
<accession>A0A8J5LF99</accession>
<dbReference type="GO" id="GO:0006511">
    <property type="term" value="P:ubiquitin-dependent protein catabolic process"/>
    <property type="evidence" value="ECO:0007669"/>
    <property type="project" value="TreeGrafter"/>
</dbReference>
<evidence type="ECO:0000313" key="7">
    <source>
        <dbReference type="EMBL" id="KAG6512427.1"/>
    </source>
</evidence>
<comment type="caution">
    <text evidence="7">The sequence shown here is derived from an EMBL/GenBank/DDBJ whole genome shotgun (WGS) entry which is preliminary data.</text>
</comment>
<dbReference type="GO" id="GO:0140082">
    <property type="term" value="F:SUMO-ubiquitin ligase activity"/>
    <property type="evidence" value="ECO:0007669"/>
    <property type="project" value="TreeGrafter"/>
</dbReference>
<dbReference type="PROSITE" id="PS00518">
    <property type="entry name" value="ZF_RING_1"/>
    <property type="match status" value="1"/>
</dbReference>